<evidence type="ECO:0000256" key="15">
    <source>
        <dbReference type="ARBA" id="ARBA00023027"/>
    </source>
</evidence>
<dbReference type="Proteomes" id="UP001286174">
    <property type="component" value="Unassembled WGS sequence"/>
</dbReference>
<comment type="catalytic activity">
    <reaction evidence="1">
        <text>7-phospho-2-dehydro-3-deoxy-D-arabino-heptonate = 3-dehydroquinate + phosphate</text>
        <dbReference type="Rhea" id="RHEA:21968"/>
        <dbReference type="ChEBI" id="CHEBI:32364"/>
        <dbReference type="ChEBI" id="CHEBI:43474"/>
        <dbReference type="ChEBI" id="CHEBI:58394"/>
        <dbReference type="EC" id="4.2.3.4"/>
    </reaction>
</comment>
<dbReference type="PANTHER" id="PTHR43622">
    <property type="entry name" value="3-DEHYDROQUINATE SYNTHASE"/>
    <property type="match status" value="1"/>
</dbReference>
<dbReference type="GO" id="GO:0005737">
    <property type="term" value="C:cytoplasm"/>
    <property type="evidence" value="ECO:0007669"/>
    <property type="project" value="UniProtKB-SubCell"/>
</dbReference>
<dbReference type="EC" id="4.2.3.4" evidence="8 19"/>
<keyword evidence="12" id="KW-0479">Metal-binding</keyword>
<feature type="domain" description="3-dehydroquinate synthase C-terminal" evidence="21">
    <location>
        <begin position="174"/>
        <end position="302"/>
    </location>
</feature>
<evidence type="ECO:0000256" key="12">
    <source>
        <dbReference type="ARBA" id="ARBA00022723"/>
    </source>
</evidence>
<evidence type="ECO:0000313" key="22">
    <source>
        <dbReference type="EMBL" id="MDX8418491.1"/>
    </source>
</evidence>
<dbReference type="GO" id="GO:0000166">
    <property type="term" value="F:nucleotide binding"/>
    <property type="evidence" value="ECO:0007669"/>
    <property type="project" value="UniProtKB-KW"/>
</dbReference>
<evidence type="ECO:0000256" key="17">
    <source>
        <dbReference type="ARBA" id="ARBA00023239"/>
    </source>
</evidence>
<dbReference type="GO" id="GO:0008652">
    <property type="term" value="P:amino acid biosynthetic process"/>
    <property type="evidence" value="ECO:0007669"/>
    <property type="project" value="UniProtKB-KW"/>
</dbReference>
<evidence type="ECO:0000256" key="4">
    <source>
        <dbReference type="ARBA" id="ARBA00001947"/>
    </source>
</evidence>
<keyword evidence="15" id="KW-0520">NAD</keyword>
<dbReference type="CDD" id="cd08195">
    <property type="entry name" value="DHQS"/>
    <property type="match status" value="1"/>
</dbReference>
<dbReference type="RefSeq" id="WP_370595205.1">
    <property type="nucleotide sequence ID" value="NZ_JALBUR010000001.1"/>
</dbReference>
<dbReference type="Pfam" id="PF01761">
    <property type="entry name" value="DHQ_synthase"/>
    <property type="match status" value="1"/>
</dbReference>
<evidence type="ECO:0000259" key="20">
    <source>
        <dbReference type="Pfam" id="PF01761"/>
    </source>
</evidence>
<evidence type="ECO:0000259" key="21">
    <source>
        <dbReference type="Pfam" id="PF24621"/>
    </source>
</evidence>
<comment type="subcellular location">
    <subcellularLocation>
        <location evidence="5">Cytoplasm</location>
    </subcellularLocation>
</comment>
<dbReference type="InterPro" id="IPR030960">
    <property type="entry name" value="DHQS/DOIS_N"/>
</dbReference>
<evidence type="ECO:0000256" key="13">
    <source>
        <dbReference type="ARBA" id="ARBA00022741"/>
    </source>
</evidence>
<evidence type="ECO:0000256" key="11">
    <source>
        <dbReference type="ARBA" id="ARBA00022605"/>
    </source>
</evidence>
<dbReference type="InterPro" id="IPR056179">
    <property type="entry name" value="DHQS_C"/>
</dbReference>
<dbReference type="PIRSF" id="PIRSF001455">
    <property type="entry name" value="DHQ_synth"/>
    <property type="match status" value="1"/>
</dbReference>
<reference evidence="22 23" key="1">
    <citation type="submission" date="2022-03" db="EMBL/GenBank/DDBJ databases">
        <title>Novel taxa within the pig intestine.</title>
        <authorList>
            <person name="Wylensek D."/>
            <person name="Bishof K."/>
            <person name="Afrizal A."/>
            <person name="Clavel T."/>
        </authorList>
    </citation>
    <scope>NUCLEOTIDE SEQUENCE [LARGE SCALE GENOMIC DNA]</scope>
    <source>
        <strain evidence="22 23">CLA-KB-P133</strain>
    </source>
</reference>
<comment type="similarity">
    <text evidence="7">Belongs to the sugar phosphate cyclases superfamily. Dehydroquinate synthase family.</text>
</comment>
<dbReference type="AlphaFoldDB" id="A0AB35U054"/>
<sequence>MEIEVKTKQKQYTVMLERGLLQKASSLIGRHGHVYLVSEDGVPAAFRNTLQQQYPEAAMYVFPHGEQSKNLTTWQQILKDMLEHDLGRKDTVIALGGGVTGDMAGFAAAAYMRGIPYINIPTTSLAMIDSSIGGKTAVDFNGVKNSIGAFWQPDLVLVDPDLLAALPVRHLHNGLVEAVKEGLTFDPQLFAIFEHDDYLDHIDEIIARCLQIKRDVVEQDEREGGIRKLLNFGHTYGHALESYFGLNGYYHGECVGMGMMMIMNNPELKRRLQAVLERMNCPVSCTYDPEAVYQLLCHDKKADHDHVTIVQVDEIGKGHLEDWPLPKLKERLYHE</sequence>
<dbReference type="SUPFAM" id="SSF56796">
    <property type="entry name" value="Dehydroquinate synthase-like"/>
    <property type="match status" value="1"/>
</dbReference>
<keyword evidence="14" id="KW-0862">Zinc</keyword>
<proteinExistence type="inferred from homology"/>
<accession>A0AB35U054</accession>
<evidence type="ECO:0000256" key="2">
    <source>
        <dbReference type="ARBA" id="ARBA00001911"/>
    </source>
</evidence>
<organism evidence="22 23">
    <name type="scientific">Grylomicrobium aquisgranensis</name>
    <dbReference type="NCBI Taxonomy" id="2926318"/>
    <lineage>
        <taxon>Bacteria</taxon>
        <taxon>Bacillati</taxon>
        <taxon>Bacillota</taxon>
        <taxon>Erysipelotrichia</taxon>
        <taxon>Erysipelotrichales</taxon>
        <taxon>Erysipelotrichaceae</taxon>
        <taxon>Grylomicrobium</taxon>
    </lineage>
</organism>
<keyword evidence="13" id="KW-0547">Nucleotide-binding</keyword>
<dbReference type="GO" id="GO:0009073">
    <property type="term" value="P:aromatic amino acid family biosynthetic process"/>
    <property type="evidence" value="ECO:0007669"/>
    <property type="project" value="UniProtKB-KW"/>
</dbReference>
<comment type="caution">
    <text evidence="22">The sequence shown here is derived from an EMBL/GenBank/DDBJ whole genome shotgun (WGS) entry which is preliminary data.</text>
</comment>
<comment type="cofactor">
    <cofactor evidence="4">
        <name>Zn(2+)</name>
        <dbReference type="ChEBI" id="CHEBI:29105"/>
    </cofactor>
</comment>
<dbReference type="EMBL" id="JALBUR010000001">
    <property type="protein sequence ID" value="MDX8418491.1"/>
    <property type="molecule type" value="Genomic_DNA"/>
</dbReference>
<keyword evidence="16" id="KW-0057">Aromatic amino acid biosynthesis</keyword>
<keyword evidence="11" id="KW-0028">Amino-acid biosynthesis</keyword>
<evidence type="ECO:0000256" key="1">
    <source>
        <dbReference type="ARBA" id="ARBA00001393"/>
    </source>
</evidence>
<dbReference type="InterPro" id="IPR016037">
    <property type="entry name" value="DHQ_synth_AroB"/>
</dbReference>
<dbReference type="InterPro" id="IPR050071">
    <property type="entry name" value="Dehydroquinate_synthase"/>
</dbReference>
<evidence type="ECO:0000256" key="10">
    <source>
        <dbReference type="ARBA" id="ARBA00022490"/>
    </source>
</evidence>
<evidence type="ECO:0000256" key="9">
    <source>
        <dbReference type="ARBA" id="ARBA00017684"/>
    </source>
</evidence>
<comment type="cofactor">
    <cofactor evidence="2">
        <name>NAD(+)</name>
        <dbReference type="ChEBI" id="CHEBI:57540"/>
    </cofactor>
</comment>
<evidence type="ECO:0000256" key="5">
    <source>
        <dbReference type="ARBA" id="ARBA00004496"/>
    </source>
</evidence>
<comment type="pathway">
    <text evidence="6">Metabolic intermediate biosynthesis; chorismate biosynthesis; chorismate from D-erythrose 4-phosphate and phosphoenolpyruvate: step 2/7.</text>
</comment>
<dbReference type="NCBIfam" id="TIGR01357">
    <property type="entry name" value="aroB"/>
    <property type="match status" value="1"/>
</dbReference>
<dbReference type="GO" id="GO:0046872">
    <property type="term" value="F:metal ion binding"/>
    <property type="evidence" value="ECO:0007669"/>
    <property type="project" value="UniProtKB-KW"/>
</dbReference>
<evidence type="ECO:0000256" key="6">
    <source>
        <dbReference type="ARBA" id="ARBA00004661"/>
    </source>
</evidence>
<protein>
    <recommendedName>
        <fullName evidence="9 19">3-dehydroquinate synthase</fullName>
        <ecNumber evidence="8 19">4.2.3.4</ecNumber>
    </recommendedName>
</protein>
<evidence type="ECO:0000256" key="7">
    <source>
        <dbReference type="ARBA" id="ARBA00005412"/>
    </source>
</evidence>
<name>A0AB35U054_9FIRM</name>
<dbReference type="FunFam" id="3.40.50.1970:FF:000007">
    <property type="entry name" value="Pentafunctional AROM polypeptide"/>
    <property type="match status" value="1"/>
</dbReference>
<keyword evidence="17 22" id="KW-0456">Lyase</keyword>
<keyword evidence="23" id="KW-1185">Reference proteome</keyword>
<evidence type="ECO:0000256" key="19">
    <source>
        <dbReference type="NCBIfam" id="TIGR01357"/>
    </source>
</evidence>
<dbReference type="PANTHER" id="PTHR43622:SF7">
    <property type="entry name" value="3-DEHYDROQUINATE SYNTHASE, CHLOROPLASTIC"/>
    <property type="match status" value="1"/>
</dbReference>
<evidence type="ECO:0000256" key="8">
    <source>
        <dbReference type="ARBA" id="ARBA00013031"/>
    </source>
</evidence>
<dbReference type="InterPro" id="IPR030963">
    <property type="entry name" value="DHQ_synth_fam"/>
</dbReference>
<evidence type="ECO:0000256" key="3">
    <source>
        <dbReference type="ARBA" id="ARBA00001941"/>
    </source>
</evidence>
<comment type="cofactor">
    <cofactor evidence="3">
        <name>Co(2+)</name>
        <dbReference type="ChEBI" id="CHEBI:48828"/>
    </cofactor>
</comment>
<dbReference type="Gene3D" id="1.20.1090.10">
    <property type="entry name" value="Dehydroquinate synthase-like - alpha domain"/>
    <property type="match status" value="1"/>
</dbReference>
<dbReference type="GO" id="GO:0003856">
    <property type="term" value="F:3-dehydroquinate synthase activity"/>
    <property type="evidence" value="ECO:0007669"/>
    <property type="project" value="UniProtKB-UniRule"/>
</dbReference>
<gene>
    <name evidence="22" type="primary">aroB</name>
    <name evidence="22" type="ORF">MOZ60_00100</name>
</gene>
<evidence type="ECO:0000256" key="18">
    <source>
        <dbReference type="ARBA" id="ARBA00023285"/>
    </source>
</evidence>
<keyword evidence="10" id="KW-0963">Cytoplasm</keyword>
<feature type="domain" description="3-dehydroquinate synthase N-terminal" evidence="20">
    <location>
        <begin position="60"/>
        <end position="172"/>
    </location>
</feature>
<evidence type="ECO:0000256" key="16">
    <source>
        <dbReference type="ARBA" id="ARBA00023141"/>
    </source>
</evidence>
<dbReference type="Gene3D" id="3.40.50.1970">
    <property type="match status" value="1"/>
</dbReference>
<dbReference type="GO" id="GO:0009423">
    <property type="term" value="P:chorismate biosynthetic process"/>
    <property type="evidence" value="ECO:0007669"/>
    <property type="project" value="UniProtKB-UniRule"/>
</dbReference>
<dbReference type="Pfam" id="PF24621">
    <property type="entry name" value="DHQS_C"/>
    <property type="match status" value="1"/>
</dbReference>
<keyword evidence="18" id="KW-0170">Cobalt</keyword>
<evidence type="ECO:0000256" key="14">
    <source>
        <dbReference type="ARBA" id="ARBA00022833"/>
    </source>
</evidence>
<evidence type="ECO:0000313" key="23">
    <source>
        <dbReference type="Proteomes" id="UP001286174"/>
    </source>
</evidence>